<dbReference type="SUPFAM" id="SSF47565">
    <property type="entry name" value="Insect pheromone/odorant-binding proteins"/>
    <property type="match status" value="1"/>
</dbReference>
<evidence type="ECO:0000313" key="2">
    <source>
        <dbReference type="EMBL" id="CAK1549512.1"/>
    </source>
</evidence>
<evidence type="ECO:0000313" key="3">
    <source>
        <dbReference type="Proteomes" id="UP001497472"/>
    </source>
</evidence>
<keyword evidence="3" id="KW-1185">Reference proteome</keyword>
<keyword evidence="1" id="KW-0732">Signal</keyword>
<gene>
    <name evidence="2" type="ORF">LNINA_LOCUS8804</name>
</gene>
<dbReference type="AlphaFoldDB" id="A0AAV1JJK5"/>
<feature type="chain" id="PRO_5043527665" evidence="1">
    <location>
        <begin position="18"/>
        <end position="158"/>
    </location>
</feature>
<name>A0AAV1JJK5_9NEOP</name>
<evidence type="ECO:0000256" key="1">
    <source>
        <dbReference type="SAM" id="SignalP"/>
    </source>
</evidence>
<dbReference type="InterPro" id="IPR036728">
    <property type="entry name" value="PBP_GOBP_sf"/>
</dbReference>
<dbReference type="CDD" id="cd23992">
    <property type="entry name" value="PBP_GOBP"/>
    <property type="match status" value="1"/>
</dbReference>
<dbReference type="SMART" id="SM00708">
    <property type="entry name" value="PhBP"/>
    <property type="match status" value="1"/>
</dbReference>
<dbReference type="Gene3D" id="1.10.238.20">
    <property type="entry name" value="Pheromone/general odorant binding protein domain"/>
    <property type="match status" value="1"/>
</dbReference>
<protein>
    <submittedName>
        <fullName evidence="2">Uncharacterized protein</fullName>
    </submittedName>
</protein>
<reference evidence="2 3" key="1">
    <citation type="submission" date="2023-11" db="EMBL/GenBank/DDBJ databases">
        <authorList>
            <person name="Okamura Y."/>
        </authorList>
    </citation>
    <scope>NUCLEOTIDE SEQUENCE [LARGE SCALE GENOMIC DNA]</scope>
</reference>
<feature type="signal peptide" evidence="1">
    <location>
        <begin position="1"/>
        <end position="17"/>
    </location>
</feature>
<accession>A0AAV1JJK5</accession>
<dbReference type="Pfam" id="PF01395">
    <property type="entry name" value="PBP_GOBP"/>
    <property type="match status" value="1"/>
</dbReference>
<organism evidence="2 3">
    <name type="scientific">Leptosia nina</name>
    <dbReference type="NCBI Taxonomy" id="320188"/>
    <lineage>
        <taxon>Eukaryota</taxon>
        <taxon>Metazoa</taxon>
        <taxon>Ecdysozoa</taxon>
        <taxon>Arthropoda</taxon>
        <taxon>Hexapoda</taxon>
        <taxon>Insecta</taxon>
        <taxon>Pterygota</taxon>
        <taxon>Neoptera</taxon>
        <taxon>Endopterygota</taxon>
        <taxon>Lepidoptera</taxon>
        <taxon>Glossata</taxon>
        <taxon>Ditrysia</taxon>
        <taxon>Papilionoidea</taxon>
        <taxon>Pieridae</taxon>
        <taxon>Pierinae</taxon>
        <taxon>Leptosia</taxon>
    </lineage>
</organism>
<dbReference type="GO" id="GO:0005549">
    <property type="term" value="F:odorant binding"/>
    <property type="evidence" value="ECO:0007669"/>
    <property type="project" value="InterPro"/>
</dbReference>
<dbReference type="Proteomes" id="UP001497472">
    <property type="component" value="Unassembled WGS sequence"/>
</dbReference>
<dbReference type="EMBL" id="CAVLEF010000039">
    <property type="protein sequence ID" value="CAK1549512.1"/>
    <property type="molecule type" value="Genomic_DNA"/>
</dbReference>
<comment type="caution">
    <text evidence="2">The sequence shown here is derived from an EMBL/GenBank/DDBJ whole genome shotgun (WGS) entry which is preliminary data.</text>
</comment>
<sequence>MWKIIFFSNFICLVVFAQQINEYQEYVKLPESRLPSSLEINAECIKETGASCDALQRFTKFELDRNNVADRVYGYCYLIKMGFIDQNGYLIKEAVKDLARDNKHIDEVGNVIDACNAENTLTNTISAMFGILDCFKKNSPIHFTSYNMVQVDCKTCNK</sequence>
<dbReference type="InterPro" id="IPR006170">
    <property type="entry name" value="PBP/GOBP"/>
</dbReference>
<proteinExistence type="predicted"/>